<protein>
    <recommendedName>
        <fullName evidence="3">DUF2487 domain-containing protein</fullName>
    </recommendedName>
</protein>
<evidence type="ECO:0008006" key="3">
    <source>
        <dbReference type="Google" id="ProtNLM"/>
    </source>
</evidence>
<comment type="caution">
    <text evidence="1">The sequence shown here is derived from an EMBL/GenBank/DDBJ whole genome shotgun (WGS) entry which is preliminary data.</text>
</comment>
<dbReference type="OrthoDB" id="2678750at2"/>
<dbReference type="InterPro" id="IPR019615">
    <property type="entry name" value="DUF2487"/>
</dbReference>
<dbReference type="STRING" id="33936.AZI98_12240"/>
<dbReference type="RefSeq" id="WP_063388570.1">
    <property type="nucleotide sequence ID" value="NZ_LWBR01000035.1"/>
</dbReference>
<organism evidence="1 2">
    <name type="scientific">Aeribacillus pallidus</name>
    <dbReference type="NCBI Taxonomy" id="33936"/>
    <lineage>
        <taxon>Bacteria</taxon>
        <taxon>Bacillati</taxon>
        <taxon>Bacillota</taxon>
        <taxon>Bacilli</taxon>
        <taxon>Bacillales</taxon>
        <taxon>Bacillaceae</taxon>
        <taxon>Aeribacillus</taxon>
    </lineage>
</organism>
<proteinExistence type="predicted"/>
<sequence>MKWQMVDIDSFLQSREYVDTAVVPILSVSFDEELKRSASKADFITIVSQELERQLKGRIMLLPPFVSLKNDDIDLDKLLKKWKDTIKQHFQHVIFLTCEERWRKEGDEFIWIPSIPIEHMDQDVKRKVVQDQIEQIMNILLQYWNRT</sequence>
<accession>A0A165XBI7</accession>
<dbReference type="Pfam" id="PF10673">
    <property type="entry name" value="DUF2487"/>
    <property type="match status" value="1"/>
</dbReference>
<keyword evidence="2" id="KW-1185">Reference proteome</keyword>
<evidence type="ECO:0000313" key="1">
    <source>
        <dbReference type="EMBL" id="KZN95836.1"/>
    </source>
</evidence>
<evidence type="ECO:0000313" key="2">
    <source>
        <dbReference type="Proteomes" id="UP000076476"/>
    </source>
</evidence>
<dbReference type="Proteomes" id="UP000076476">
    <property type="component" value="Unassembled WGS sequence"/>
</dbReference>
<dbReference type="AlphaFoldDB" id="A0A165XBI7"/>
<gene>
    <name evidence="1" type="ORF">AZI98_12240</name>
</gene>
<dbReference type="EMBL" id="LWBR01000035">
    <property type="protein sequence ID" value="KZN95836.1"/>
    <property type="molecule type" value="Genomic_DNA"/>
</dbReference>
<reference evidence="1 2" key="1">
    <citation type="submission" date="2016-04" db="EMBL/GenBank/DDBJ databases">
        <title>Draft genome sequence of Aeribacillus pallidus 8m3 from petroleum reservoir.</title>
        <authorList>
            <person name="Poltaraus A.B."/>
            <person name="Nazina T.N."/>
            <person name="Tourova T.P."/>
            <person name="Malakho S.M."/>
            <person name="Korshunova A.V."/>
            <person name="Sokolova D.S."/>
        </authorList>
    </citation>
    <scope>NUCLEOTIDE SEQUENCE [LARGE SCALE GENOMIC DNA]</scope>
    <source>
        <strain evidence="1 2">8m3</strain>
    </source>
</reference>
<name>A0A165XBI7_9BACI</name>